<keyword evidence="4" id="KW-1185">Reference proteome</keyword>
<evidence type="ECO:0000313" key="3">
    <source>
        <dbReference type="EMBL" id="KJA19766.1"/>
    </source>
</evidence>
<feature type="region of interest" description="Disordered" evidence="1">
    <location>
        <begin position="17"/>
        <end position="68"/>
    </location>
</feature>
<dbReference type="OrthoDB" id="435460at2759"/>
<feature type="compositionally biased region" description="Basic residues" evidence="1">
    <location>
        <begin position="30"/>
        <end position="40"/>
    </location>
</feature>
<keyword evidence="2" id="KW-0812">Transmembrane</keyword>
<proteinExistence type="predicted"/>
<protein>
    <submittedName>
        <fullName evidence="3">Uncharacterized protein</fullName>
    </submittedName>
</protein>
<dbReference type="AlphaFoldDB" id="A0A0D2NT68"/>
<evidence type="ECO:0000256" key="1">
    <source>
        <dbReference type="SAM" id="MobiDB-lite"/>
    </source>
</evidence>
<gene>
    <name evidence="3" type="ORF">HYPSUDRAFT_204348</name>
</gene>
<keyword evidence="2" id="KW-1133">Transmembrane helix</keyword>
<sequence>MTRCLFSRSLVLHTDSLPSASERSRESMHQRRVNKPRRSGRPSLIIRPLPPVDDEYDLSEYSPPDKSRAGQFERLERQTQLPLCQSSPALTASDGMTATASLDTAVVNIAIFVILAYIHAYIGNIIQFISSFTVNDYDAARLRKHEDDLIRISRAMRYGQLRSNDRIHRAEQKILELALESSRLKDETRRLLFMIDDLEECYIERSITRNEDV</sequence>
<reference evidence="4" key="1">
    <citation type="submission" date="2014-04" db="EMBL/GenBank/DDBJ databases">
        <title>Evolutionary Origins and Diversification of the Mycorrhizal Mutualists.</title>
        <authorList>
            <consortium name="DOE Joint Genome Institute"/>
            <consortium name="Mycorrhizal Genomics Consortium"/>
            <person name="Kohler A."/>
            <person name="Kuo A."/>
            <person name="Nagy L.G."/>
            <person name="Floudas D."/>
            <person name="Copeland A."/>
            <person name="Barry K.W."/>
            <person name="Cichocki N."/>
            <person name="Veneault-Fourrey C."/>
            <person name="LaButti K."/>
            <person name="Lindquist E.A."/>
            <person name="Lipzen A."/>
            <person name="Lundell T."/>
            <person name="Morin E."/>
            <person name="Murat C."/>
            <person name="Riley R."/>
            <person name="Ohm R."/>
            <person name="Sun H."/>
            <person name="Tunlid A."/>
            <person name="Henrissat B."/>
            <person name="Grigoriev I.V."/>
            <person name="Hibbett D.S."/>
            <person name="Martin F."/>
        </authorList>
    </citation>
    <scope>NUCLEOTIDE SEQUENCE [LARGE SCALE GENOMIC DNA]</scope>
    <source>
        <strain evidence="4">FD-334 SS-4</strain>
    </source>
</reference>
<dbReference type="EMBL" id="KN817574">
    <property type="protein sequence ID" value="KJA19766.1"/>
    <property type="molecule type" value="Genomic_DNA"/>
</dbReference>
<accession>A0A0D2NT68</accession>
<feature type="transmembrane region" description="Helical" evidence="2">
    <location>
        <begin position="105"/>
        <end position="122"/>
    </location>
</feature>
<name>A0A0D2NT68_HYPSF</name>
<evidence type="ECO:0000256" key="2">
    <source>
        <dbReference type="SAM" id="Phobius"/>
    </source>
</evidence>
<evidence type="ECO:0000313" key="4">
    <source>
        <dbReference type="Proteomes" id="UP000054270"/>
    </source>
</evidence>
<dbReference type="Proteomes" id="UP000054270">
    <property type="component" value="Unassembled WGS sequence"/>
</dbReference>
<organism evidence="3 4">
    <name type="scientific">Hypholoma sublateritium (strain FD-334 SS-4)</name>
    <dbReference type="NCBI Taxonomy" id="945553"/>
    <lineage>
        <taxon>Eukaryota</taxon>
        <taxon>Fungi</taxon>
        <taxon>Dikarya</taxon>
        <taxon>Basidiomycota</taxon>
        <taxon>Agaricomycotina</taxon>
        <taxon>Agaricomycetes</taxon>
        <taxon>Agaricomycetidae</taxon>
        <taxon>Agaricales</taxon>
        <taxon>Agaricineae</taxon>
        <taxon>Strophariaceae</taxon>
        <taxon>Hypholoma</taxon>
    </lineage>
</organism>
<keyword evidence="2" id="KW-0472">Membrane</keyword>